<evidence type="ECO:0000256" key="1">
    <source>
        <dbReference type="ARBA" id="ARBA00008857"/>
    </source>
</evidence>
<dbReference type="InterPro" id="IPR050808">
    <property type="entry name" value="Phage_Integrase"/>
</dbReference>
<keyword evidence="2" id="KW-0229">DNA integration</keyword>
<dbReference type="AlphaFoldDB" id="A0A316J9V0"/>
<dbReference type="InterPro" id="IPR010998">
    <property type="entry name" value="Integrase_recombinase_N"/>
</dbReference>
<dbReference type="Proteomes" id="UP000245865">
    <property type="component" value="Unassembled WGS sequence"/>
</dbReference>
<dbReference type="CDD" id="cd00801">
    <property type="entry name" value="INT_P4_C"/>
    <property type="match status" value="1"/>
</dbReference>
<comment type="caution">
    <text evidence="9">The sequence shown here is derived from an EMBL/GenBank/DDBJ whole genome shotgun (WGS) entry which is preliminary data.</text>
</comment>
<evidence type="ECO:0000259" key="7">
    <source>
        <dbReference type="PROSITE" id="PS51898"/>
    </source>
</evidence>
<feature type="domain" description="Tyr recombinase" evidence="7">
    <location>
        <begin position="224"/>
        <end position="398"/>
    </location>
</feature>
<keyword evidence="10" id="KW-1185">Reference proteome</keyword>
<evidence type="ECO:0000313" key="10">
    <source>
        <dbReference type="Proteomes" id="UP000245865"/>
    </source>
</evidence>
<dbReference type="PANTHER" id="PTHR30629">
    <property type="entry name" value="PROPHAGE INTEGRASE"/>
    <property type="match status" value="1"/>
</dbReference>
<evidence type="ECO:0000256" key="5">
    <source>
        <dbReference type="PROSITE-ProRule" id="PRU01248"/>
    </source>
</evidence>
<evidence type="ECO:0000256" key="3">
    <source>
        <dbReference type="ARBA" id="ARBA00023125"/>
    </source>
</evidence>
<dbReference type="GO" id="GO:0003677">
    <property type="term" value="F:DNA binding"/>
    <property type="evidence" value="ECO:0007669"/>
    <property type="project" value="UniProtKB-UniRule"/>
</dbReference>
<dbReference type="InterPro" id="IPR002104">
    <property type="entry name" value="Integrase_catalytic"/>
</dbReference>
<evidence type="ECO:0000256" key="6">
    <source>
        <dbReference type="SAM" id="MobiDB-lite"/>
    </source>
</evidence>
<evidence type="ECO:0000259" key="8">
    <source>
        <dbReference type="PROSITE" id="PS51900"/>
    </source>
</evidence>
<dbReference type="PROSITE" id="PS51898">
    <property type="entry name" value="TYR_RECOMBINASE"/>
    <property type="match status" value="1"/>
</dbReference>
<dbReference type="InterPro" id="IPR013762">
    <property type="entry name" value="Integrase-like_cat_sf"/>
</dbReference>
<dbReference type="EMBL" id="QGDB01000002">
    <property type="protein sequence ID" value="PWL18737.1"/>
    <property type="molecule type" value="Genomic_DNA"/>
</dbReference>
<dbReference type="Pfam" id="PF22022">
    <property type="entry name" value="Phage_int_M"/>
    <property type="match status" value="1"/>
</dbReference>
<dbReference type="Gene3D" id="3.30.160.390">
    <property type="entry name" value="Integrase, DNA-binding domain"/>
    <property type="match status" value="1"/>
</dbReference>
<dbReference type="InterPro" id="IPR038488">
    <property type="entry name" value="Integrase_DNA-bd_sf"/>
</dbReference>
<dbReference type="Pfam" id="PF00589">
    <property type="entry name" value="Phage_integrase"/>
    <property type="match status" value="1"/>
</dbReference>
<comment type="similarity">
    <text evidence="1">Belongs to the 'phage' integrase family.</text>
</comment>
<accession>A0A316J9V0</accession>
<organism evidence="9 10">
    <name type="scientific">Falsochrobactrum shanghaiense</name>
    <dbReference type="NCBI Taxonomy" id="2201899"/>
    <lineage>
        <taxon>Bacteria</taxon>
        <taxon>Pseudomonadati</taxon>
        <taxon>Pseudomonadota</taxon>
        <taxon>Alphaproteobacteria</taxon>
        <taxon>Hyphomicrobiales</taxon>
        <taxon>Brucellaceae</taxon>
        <taxon>Falsochrobactrum</taxon>
    </lineage>
</organism>
<gene>
    <name evidence="9" type="ORF">DKP76_06600</name>
</gene>
<protein>
    <submittedName>
        <fullName evidence="9">Integrase</fullName>
    </submittedName>
</protein>
<evidence type="ECO:0000313" key="9">
    <source>
        <dbReference type="EMBL" id="PWL18737.1"/>
    </source>
</evidence>
<proteinExistence type="inferred from homology"/>
<keyword evidence="4" id="KW-0233">DNA recombination</keyword>
<sequence>MWGTVWGHSQVWGRAAPKCGEAGMGKLTANEVKAALTKPGTYGDGDGLFLKVSKGGGASWLLRVQHEGKRRDIGLGSAKLVTLAAARAKAAEARKATREEGRDLVAEKRKVKAEAVTFREAALSYIETHKDQWANAKHGDQWISTLETYAFPSLGSKPVGSIAAGDIITAISEVWTAKPETGRRVRQRICTVLDYAHARGWQTTEAPTRSLAAGKGLPKQSGGKHHPAMPYAEVSAFLTRLRASGGVWGRLALEFAILTAARSQEVRLATWNEFDLESGLWTVPAKHMKMKREHIVPLSAEALAVLRSAAAVRLTTTDLVFPGSNGGVMSDMTLLAVLRRMKEPVTVHGFRSSFRTWVAETTNFPGEVAEAALAHQNPNEIERAYQRGGLLDKRRKLMQAWGAYCASDMTLTKIVPIRRAQVV</sequence>
<dbReference type="PROSITE" id="PS51900">
    <property type="entry name" value="CB"/>
    <property type="match status" value="1"/>
</dbReference>
<dbReference type="Pfam" id="PF13356">
    <property type="entry name" value="Arm-DNA-bind_3"/>
    <property type="match status" value="1"/>
</dbReference>
<dbReference type="InterPro" id="IPR044068">
    <property type="entry name" value="CB"/>
</dbReference>
<feature type="region of interest" description="Disordered" evidence="6">
    <location>
        <begin position="207"/>
        <end position="226"/>
    </location>
</feature>
<dbReference type="Gene3D" id="1.10.150.130">
    <property type="match status" value="1"/>
</dbReference>
<dbReference type="PANTHER" id="PTHR30629:SF2">
    <property type="entry name" value="PROPHAGE INTEGRASE INTS-RELATED"/>
    <property type="match status" value="1"/>
</dbReference>
<dbReference type="InterPro" id="IPR025166">
    <property type="entry name" value="Integrase_DNA_bind_dom"/>
</dbReference>
<keyword evidence="3 5" id="KW-0238">DNA-binding</keyword>
<dbReference type="GO" id="GO:0006310">
    <property type="term" value="P:DNA recombination"/>
    <property type="evidence" value="ECO:0007669"/>
    <property type="project" value="UniProtKB-KW"/>
</dbReference>
<dbReference type="InterPro" id="IPR011010">
    <property type="entry name" value="DNA_brk_join_enz"/>
</dbReference>
<dbReference type="SUPFAM" id="SSF56349">
    <property type="entry name" value="DNA breaking-rejoining enzymes"/>
    <property type="match status" value="1"/>
</dbReference>
<reference evidence="9 10" key="1">
    <citation type="submission" date="2018-05" db="EMBL/GenBank/DDBJ databases">
        <title>Comparative genomic sequence analysis between strain HN4 and CCM 8460T (Falsochrobactrum ovis) will provide more evidence to prove that HN4 is a new species of Falsochrobactrum.</title>
        <authorList>
            <person name="Lyu W."/>
            <person name="Sun L."/>
            <person name="Yao L."/>
        </authorList>
    </citation>
    <scope>NUCLEOTIDE SEQUENCE [LARGE SCALE GENOMIC DNA]</scope>
    <source>
        <strain evidence="9 10">HN4</strain>
    </source>
</reference>
<evidence type="ECO:0000256" key="4">
    <source>
        <dbReference type="ARBA" id="ARBA00023172"/>
    </source>
</evidence>
<dbReference type="GO" id="GO:0015074">
    <property type="term" value="P:DNA integration"/>
    <property type="evidence" value="ECO:0007669"/>
    <property type="project" value="UniProtKB-KW"/>
</dbReference>
<name>A0A316J9V0_9HYPH</name>
<feature type="domain" description="Core-binding (CB)" evidence="8">
    <location>
        <begin position="116"/>
        <end position="197"/>
    </location>
</feature>
<dbReference type="Gene3D" id="1.10.443.10">
    <property type="entry name" value="Intergrase catalytic core"/>
    <property type="match status" value="1"/>
</dbReference>
<evidence type="ECO:0000256" key="2">
    <source>
        <dbReference type="ARBA" id="ARBA00022908"/>
    </source>
</evidence>
<dbReference type="InterPro" id="IPR053876">
    <property type="entry name" value="Phage_int_M"/>
</dbReference>